<gene>
    <name evidence="1" type="ORF">D0X99_16400</name>
</gene>
<dbReference type="Gene3D" id="2.60.120.560">
    <property type="entry name" value="Exo-inulinase, domain 1"/>
    <property type="match status" value="1"/>
</dbReference>
<proteinExistence type="predicted"/>
<dbReference type="EMBL" id="QXML01000009">
    <property type="protein sequence ID" value="RIW13356.1"/>
    <property type="molecule type" value="Genomic_DNA"/>
</dbReference>
<protein>
    <recommendedName>
        <fullName evidence="3">DUF1080 domain-containing protein</fullName>
    </recommendedName>
</protein>
<accession>A0A418PNR0</accession>
<organism evidence="1 2">
    <name type="scientific">Algoriphagus lacus</name>
    <dbReference type="NCBI Taxonomy" id="2056311"/>
    <lineage>
        <taxon>Bacteria</taxon>
        <taxon>Pseudomonadati</taxon>
        <taxon>Bacteroidota</taxon>
        <taxon>Cytophagia</taxon>
        <taxon>Cytophagales</taxon>
        <taxon>Cyclobacteriaceae</taxon>
        <taxon>Algoriphagus</taxon>
    </lineage>
</organism>
<dbReference type="Proteomes" id="UP000283522">
    <property type="component" value="Unassembled WGS sequence"/>
</dbReference>
<evidence type="ECO:0008006" key="3">
    <source>
        <dbReference type="Google" id="ProtNLM"/>
    </source>
</evidence>
<evidence type="ECO:0000313" key="2">
    <source>
        <dbReference type="Proteomes" id="UP000283522"/>
    </source>
</evidence>
<reference evidence="1 2" key="1">
    <citation type="submission" date="2018-09" db="EMBL/GenBank/DDBJ databases">
        <authorList>
            <person name="Wang X."/>
            <person name="Du Z."/>
        </authorList>
    </citation>
    <scope>NUCLEOTIDE SEQUENCE [LARGE SCALE GENOMIC DNA]</scope>
    <source>
        <strain evidence="1 2">N3</strain>
    </source>
</reference>
<comment type="caution">
    <text evidence="1">The sequence shown here is derived from an EMBL/GenBank/DDBJ whole genome shotgun (WGS) entry which is preliminary data.</text>
</comment>
<name>A0A418PNR0_9BACT</name>
<sequence length="193" mass="21823">MTSVKVKTSQEKYLGKNALKVVDAGENTEVKFVKIDQLEFKDGIIEIEVSGKPAESSSEQARGFVGIAFRINEDNSKFECIYLRPTNGRALDQVRRNHSVQYISYPDFPWQTLRRDFPEKYESYVDLEPGVWTKIRIEVVGNQAKLFVHGSSQPTLIINDLKHGADQEGSIGLWIGPGTEAHFSNLFVTRVTE</sequence>
<evidence type="ECO:0000313" key="1">
    <source>
        <dbReference type="EMBL" id="RIW13356.1"/>
    </source>
</evidence>
<dbReference type="AlphaFoldDB" id="A0A418PNR0"/>
<keyword evidence="2" id="KW-1185">Reference proteome</keyword>